<evidence type="ECO:0000256" key="3">
    <source>
        <dbReference type="RuleBase" id="RU003512"/>
    </source>
</evidence>
<dbReference type="GO" id="GO:0030001">
    <property type="term" value="P:metal ion transport"/>
    <property type="evidence" value="ECO:0007669"/>
    <property type="project" value="InterPro"/>
</dbReference>
<dbReference type="STRING" id="1212545.SARL_06669"/>
<dbReference type="InterPro" id="IPR006129">
    <property type="entry name" value="AdhesinB"/>
</dbReference>
<evidence type="ECO:0000256" key="4">
    <source>
        <dbReference type="SAM" id="Coils"/>
    </source>
</evidence>
<dbReference type="AlphaFoldDB" id="A0A380C3H3"/>
<dbReference type="OrthoDB" id="9810636at2"/>
<dbReference type="GO" id="GO:0046872">
    <property type="term" value="F:metal ion binding"/>
    <property type="evidence" value="ECO:0007669"/>
    <property type="project" value="InterPro"/>
</dbReference>
<dbReference type="PANTHER" id="PTHR42953:SF8">
    <property type="entry name" value="ZINT DOMAIN-CONTAINING PROTEIN"/>
    <property type="match status" value="1"/>
</dbReference>
<evidence type="ECO:0000256" key="5">
    <source>
        <dbReference type="SAM" id="MobiDB-lite"/>
    </source>
</evidence>
<organism evidence="8 9">
    <name type="scientific">Staphylococcus arlettae</name>
    <dbReference type="NCBI Taxonomy" id="29378"/>
    <lineage>
        <taxon>Bacteria</taxon>
        <taxon>Bacillati</taxon>
        <taxon>Bacillota</taxon>
        <taxon>Bacilli</taxon>
        <taxon>Bacillales</taxon>
        <taxon>Staphylococcaceae</taxon>
        <taxon>Staphylococcus</taxon>
    </lineage>
</organism>
<dbReference type="PANTHER" id="PTHR42953">
    <property type="entry name" value="HIGH-AFFINITY ZINC UPTAKE SYSTEM PROTEIN ZNUA-RELATED"/>
    <property type="match status" value="1"/>
</dbReference>
<dbReference type="PRINTS" id="PR00690">
    <property type="entry name" value="ADHESNFAMILY"/>
</dbReference>
<dbReference type="InterPro" id="IPR050492">
    <property type="entry name" value="Bact_metal-bind_prot9"/>
</dbReference>
<dbReference type="Proteomes" id="UP000321598">
    <property type="component" value="Unassembled WGS sequence"/>
</dbReference>
<reference evidence="8 9" key="1">
    <citation type="submission" date="2018-06" db="EMBL/GenBank/DDBJ databases">
        <authorList>
            <consortium name="Pathogen Informatics"/>
            <person name="Doyle S."/>
        </authorList>
    </citation>
    <scope>NUCLEOTIDE SEQUENCE [LARGE SCALE GENOMIC DNA]</scope>
    <source>
        <strain evidence="8 9">NCTC12413</strain>
    </source>
</reference>
<feature type="chain" id="PRO_5038677041" evidence="6">
    <location>
        <begin position="20"/>
        <end position="323"/>
    </location>
</feature>
<dbReference type="PRINTS" id="PR00691">
    <property type="entry name" value="ADHESINB"/>
</dbReference>
<evidence type="ECO:0000313" key="9">
    <source>
        <dbReference type="Proteomes" id="UP000254956"/>
    </source>
</evidence>
<dbReference type="Gene3D" id="3.40.50.1980">
    <property type="entry name" value="Nitrogenase molybdenum iron protein domain"/>
    <property type="match status" value="2"/>
</dbReference>
<evidence type="ECO:0000313" key="10">
    <source>
        <dbReference type="Proteomes" id="UP000321598"/>
    </source>
</evidence>
<dbReference type="InterPro" id="IPR006128">
    <property type="entry name" value="Lipoprotein_PsaA-like"/>
</dbReference>
<dbReference type="SUPFAM" id="SSF53807">
    <property type="entry name" value="Helical backbone' metal receptor"/>
    <property type="match status" value="1"/>
</dbReference>
<accession>A0A380C3H3</accession>
<dbReference type="EMBL" id="UGZE01000001">
    <property type="protein sequence ID" value="SUJ11058.1"/>
    <property type="molecule type" value="Genomic_DNA"/>
</dbReference>
<evidence type="ECO:0000256" key="2">
    <source>
        <dbReference type="ARBA" id="ARBA00022729"/>
    </source>
</evidence>
<proteinExistence type="inferred from homology"/>
<feature type="region of interest" description="Disordered" evidence="5">
    <location>
        <begin position="127"/>
        <end position="153"/>
    </location>
</feature>
<dbReference type="Pfam" id="PF01297">
    <property type="entry name" value="ZnuA"/>
    <property type="match status" value="1"/>
</dbReference>
<feature type="signal peptide" evidence="6">
    <location>
        <begin position="1"/>
        <end position="19"/>
    </location>
</feature>
<reference evidence="7 10" key="2">
    <citation type="submission" date="2019-07" db="EMBL/GenBank/DDBJ databases">
        <title>Whole genome shotgun sequence of Staphylococcus arlettae NBRC 109765.</title>
        <authorList>
            <person name="Hosoyama A."/>
            <person name="Uohara A."/>
            <person name="Ohji S."/>
            <person name="Ichikawa N."/>
        </authorList>
    </citation>
    <scope>NUCLEOTIDE SEQUENCE [LARGE SCALE GENOMIC DNA]</scope>
    <source>
        <strain evidence="7 10">NBRC 109765</strain>
    </source>
</reference>
<protein>
    <submittedName>
        <fullName evidence="8">Mn+2/Zn+2 ABC transporter periplasmic protein</fullName>
    </submittedName>
</protein>
<keyword evidence="4" id="KW-0175">Coiled coil</keyword>
<keyword evidence="10" id="KW-1185">Reference proteome</keyword>
<keyword evidence="2 6" id="KW-0732">Signal</keyword>
<dbReference type="PROSITE" id="PS51257">
    <property type="entry name" value="PROKAR_LIPOPROTEIN"/>
    <property type="match status" value="1"/>
</dbReference>
<gene>
    <name evidence="8" type="primary">adcA_2</name>
    <name evidence="8" type="ORF">NCTC12413_00549</name>
    <name evidence="7" type="ORF">SAR03_14090</name>
</gene>
<name>A0A380C3H3_9STAP</name>
<comment type="similarity">
    <text evidence="3">Belongs to the bacterial solute-binding protein 9 family.</text>
</comment>
<sequence>MKKITYMLIMIGALMIVLAACSSASSTDKKSEKLTINTTVFPLKSFTEQIGGKHVEVKSIYPTGTDLHSYEPTQKDLMEATKADLFIYTGDDLDPVAKKVAKTIKDNDKKLSLQKDLKKSELLTDQHEHEAHESHDDHHKHEHEEHQHGTYDPHVWLDPKLNEQFIKSIKEQLIEKDPSHKETYEKNYKKLQADLEQLDQQLTKLTKDKQGKTLYISHESMGYLAERYGFEQKGVQNMSAEDPSQKDLTNMVKAINKANVKYILYEDNVSTKVTDTIRKETDAKPVKFYNMESLNKQQEQDNKVTYQQLMNKNIKNIEKALSY</sequence>
<dbReference type="InterPro" id="IPR006127">
    <property type="entry name" value="ZnuA-like"/>
</dbReference>
<evidence type="ECO:0000256" key="6">
    <source>
        <dbReference type="SAM" id="SignalP"/>
    </source>
</evidence>
<evidence type="ECO:0000313" key="8">
    <source>
        <dbReference type="EMBL" id="SUJ11058.1"/>
    </source>
</evidence>
<feature type="coiled-coil region" evidence="4">
    <location>
        <begin position="181"/>
        <end position="208"/>
    </location>
</feature>
<dbReference type="EMBL" id="BKAV01000013">
    <property type="protein sequence ID" value="GEQ00372.1"/>
    <property type="molecule type" value="Genomic_DNA"/>
</dbReference>
<keyword evidence="1 3" id="KW-0813">Transport</keyword>
<dbReference type="GO" id="GO:0007155">
    <property type="term" value="P:cell adhesion"/>
    <property type="evidence" value="ECO:0007669"/>
    <property type="project" value="InterPro"/>
</dbReference>
<dbReference type="Proteomes" id="UP000254956">
    <property type="component" value="Unassembled WGS sequence"/>
</dbReference>
<evidence type="ECO:0000256" key="1">
    <source>
        <dbReference type="ARBA" id="ARBA00022448"/>
    </source>
</evidence>
<evidence type="ECO:0000313" key="7">
    <source>
        <dbReference type="EMBL" id="GEQ00372.1"/>
    </source>
</evidence>